<dbReference type="AlphaFoldDB" id="A0A258HD67"/>
<dbReference type="EMBL" id="NCEQ01000026">
    <property type="protein sequence ID" value="OYX54577.1"/>
    <property type="molecule type" value="Genomic_DNA"/>
</dbReference>
<evidence type="ECO:0000256" key="1">
    <source>
        <dbReference type="SAM" id="Phobius"/>
    </source>
</evidence>
<accession>A0A258HD67</accession>
<feature type="transmembrane region" description="Helical" evidence="1">
    <location>
        <begin position="57"/>
        <end position="76"/>
    </location>
</feature>
<proteinExistence type="predicted"/>
<comment type="caution">
    <text evidence="2">The sequence shown here is derived from an EMBL/GenBank/DDBJ whole genome shotgun (WGS) entry which is preliminary data.</text>
</comment>
<organism evidence="2 3">
    <name type="scientific">Brevundimonas subvibrioides</name>
    <dbReference type="NCBI Taxonomy" id="74313"/>
    <lineage>
        <taxon>Bacteria</taxon>
        <taxon>Pseudomonadati</taxon>
        <taxon>Pseudomonadota</taxon>
        <taxon>Alphaproteobacteria</taxon>
        <taxon>Caulobacterales</taxon>
        <taxon>Caulobacteraceae</taxon>
        <taxon>Brevundimonas</taxon>
    </lineage>
</organism>
<evidence type="ECO:0000313" key="3">
    <source>
        <dbReference type="Proteomes" id="UP000216147"/>
    </source>
</evidence>
<feature type="transmembrane region" description="Helical" evidence="1">
    <location>
        <begin position="82"/>
        <end position="105"/>
    </location>
</feature>
<protein>
    <submittedName>
        <fullName evidence="2">Uncharacterized protein</fullName>
    </submittedName>
</protein>
<keyword evidence="1" id="KW-1133">Transmembrane helix</keyword>
<dbReference type="Proteomes" id="UP000216147">
    <property type="component" value="Unassembled WGS sequence"/>
</dbReference>
<gene>
    <name evidence="2" type="ORF">B7Y86_15980</name>
</gene>
<name>A0A258HD67_9CAUL</name>
<feature type="transmembrane region" description="Helical" evidence="1">
    <location>
        <begin position="25"/>
        <end position="45"/>
    </location>
</feature>
<evidence type="ECO:0000313" key="2">
    <source>
        <dbReference type="EMBL" id="OYX54577.1"/>
    </source>
</evidence>
<sequence>MEEVFAQLGNLLQGLFALTQSGFDSVNQVVGLIIALIAAFIMPAWRSLFSTALGATLVYIIVGLLRPILDGGAFALPDLMSMTFWMTVLALFLAFSVIIAVFFFLRSLLGGGHRHRAHAH</sequence>
<keyword evidence="1" id="KW-0472">Membrane</keyword>
<reference evidence="2 3" key="1">
    <citation type="submission" date="2017-03" db="EMBL/GenBank/DDBJ databases">
        <title>Lifting the veil on microbial sulfur biogeochemistry in mining wastewaters.</title>
        <authorList>
            <person name="Kantor R.S."/>
            <person name="Colenbrander Nelson T."/>
            <person name="Marshall S."/>
            <person name="Bennett D."/>
            <person name="Apte S."/>
            <person name="Camacho D."/>
            <person name="Thomas B.C."/>
            <person name="Warren L.A."/>
            <person name="Banfield J.F."/>
        </authorList>
    </citation>
    <scope>NUCLEOTIDE SEQUENCE [LARGE SCALE GENOMIC DNA]</scope>
    <source>
        <strain evidence="2">32-68-21</strain>
    </source>
</reference>
<keyword evidence="1" id="KW-0812">Transmembrane</keyword>